<dbReference type="Proteomes" id="UP000095283">
    <property type="component" value="Unplaced"/>
</dbReference>
<keyword evidence="3 5" id="KW-1133">Transmembrane helix</keyword>
<comment type="subcellular location">
    <subcellularLocation>
        <location evidence="1">Membrane</location>
        <topology evidence="1">Multi-pass membrane protein</topology>
    </subcellularLocation>
</comment>
<dbReference type="InterPro" id="IPR051883">
    <property type="entry name" value="AQP11/12_channel"/>
</dbReference>
<protein>
    <submittedName>
        <fullName evidence="7">Aquaporin</fullName>
    </submittedName>
</protein>
<proteinExistence type="predicted"/>
<dbReference type="WBParaSite" id="Hba_14316">
    <property type="protein sequence ID" value="Hba_14316"/>
    <property type="gene ID" value="Hba_14316"/>
</dbReference>
<evidence type="ECO:0000256" key="3">
    <source>
        <dbReference type="ARBA" id="ARBA00022989"/>
    </source>
</evidence>
<evidence type="ECO:0000256" key="5">
    <source>
        <dbReference type="SAM" id="Phobius"/>
    </source>
</evidence>
<feature type="transmembrane region" description="Helical" evidence="5">
    <location>
        <begin position="41"/>
        <end position="61"/>
    </location>
</feature>
<name>A0A1I7X9Q3_HETBA</name>
<feature type="transmembrane region" description="Helical" evidence="5">
    <location>
        <begin position="195"/>
        <end position="215"/>
    </location>
</feature>
<feature type="transmembrane region" description="Helical" evidence="5">
    <location>
        <begin position="6"/>
        <end position="29"/>
    </location>
</feature>
<dbReference type="PANTHER" id="PTHR21191">
    <property type="entry name" value="AQUAPORIN"/>
    <property type="match status" value="1"/>
</dbReference>
<evidence type="ECO:0000313" key="7">
    <source>
        <dbReference type="WBParaSite" id="Hba_14316"/>
    </source>
</evidence>
<keyword evidence="4 5" id="KW-0472">Membrane</keyword>
<sequence length="225" mass="25457">MFSTDLDYYYPCISAVAYYVTVFSIAEFARKILDKTVRHSSSFYVFAIELIGTAQMCTCVYENGDPYRLLTLLLAETVGGFCAFRFARSLWYQTLQYSEAHRDSYINDACTLNYKVTNFLVFLYLFSSESTILIFPRSLFSRLKNCLPALVYIGVPGLNPVVASSRMFGCSGIDAQWFIALYWVCIFSIVGTSNIHWVCPVIGWLGGAALQKSIVKKVPKKKKTN</sequence>
<organism evidence="6 7">
    <name type="scientific">Heterorhabditis bacteriophora</name>
    <name type="common">Entomopathogenic nematode worm</name>
    <dbReference type="NCBI Taxonomy" id="37862"/>
    <lineage>
        <taxon>Eukaryota</taxon>
        <taxon>Metazoa</taxon>
        <taxon>Ecdysozoa</taxon>
        <taxon>Nematoda</taxon>
        <taxon>Chromadorea</taxon>
        <taxon>Rhabditida</taxon>
        <taxon>Rhabditina</taxon>
        <taxon>Rhabditomorpha</taxon>
        <taxon>Strongyloidea</taxon>
        <taxon>Heterorhabditidae</taxon>
        <taxon>Heterorhabditis</taxon>
    </lineage>
</organism>
<evidence type="ECO:0000256" key="2">
    <source>
        <dbReference type="ARBA" id="ARBA00022692"/>
    </source>
</evidence>
<dbReference type="GO" id="GO:0005737">
    <property type="term" value="C:cytoplasm"/>
    <property type="evidence" value="ECO:0007669"/>
    <property type="project" value="TreeGrafter"/>
</dbReference>
<dbReference type="InterPro" id="IPR023271">
    <property type="entry name" value="Aquaporin-like"/>
</dbReference>
<keyword evidence="6" id="KW-1185">Reference proteome</keyword>
<dbReference type="AlphaFoldDB" id="A0A1I7X9Q3"/>
<evidence type="ECO:0000256" key="4">
    <source>
        <dbReference type="ARBA" id="ARBA00023136"/>
    </source>
</evidence>
<reference evidence="7" key="1">
    <citation type="submission" date="2016-11" db="UniProtKB">
        <authorList>
            <consortium name="WormBaseParasite"/>
        </authorList>
    </citation>
    <scope>IDENTIFICATION</scope>
</reference>
<dbReference type="PANTHER" id="PTHR21191:SF16">
    <property type="entry name" value="AQUAPORIN"/>
    <property type="match status" value="1"/>
</dbReference>
<accession>A0A1I7X9Q3</accession>
<dbReference type="GO" id="GO:0016020">
    <property type="term" value="C:membrane"/>
    <property type="evidence" value="ECO:0007669"/>
    <property type="project" value="UniProtKB-SubCell"/>
</dbReference>
<keyword evidence="2 5" id="KW-0812">Transmembrane</keyword>
<dbReference type="GO" id="GO:0015267">
    <property type="term" value="F:channel activity"/>
    <property type="evidence" value="ECO:0007669"/>
    <property type="project" value="TreeGrafter"/>
</dbReference>
<dbReference type="SUPFAM" id="SSF81338">
    <property type="entry name" value="Aquaporin-like"/>
    <property type="match status" value="1"/>
</dbReference>
<evidence type="ECO:0000313" key="6">
    <source>
        <dbReference type="Proteomes" id="UP000095283"/>
    </source>
</evidence>
<evidence type="ECO:0000256" key="1">
    <source>
        <dbReference type="ARBA" id="ARBA00004141"/>
    </source>
</evidence>